<dbReference type="InterPro" id="IPR036514">
    <property type="entry name" value="SGNH_hydro_sf"/>
</dbReference>
<sequence length="374" mass="41991">MEFEHMADSGIVDFGNLHRIGKTMKKAMSGEEITVGMIGGSITQGSLSSTPKTCYAYLVYEWWVRRFPGSKVHYINAGIGGTSSHFGAARVVEDLLVHQPDFVITEFSVNDSNTPFFKETYEGLIRRILTHEAEPGVLILNNVFYKDGTNAQEMHNEVGAFYGLPMVSIKDSLYRLVEAGEILKEDITPDDLHPNDAGHKLVADIVTHMLDWIYKKVIKEEADKDYILPKETLTANRFEDSLRLNNRNSQPAAKGFEIDNAAQEKITDIFRNGWSAGRIGDTISFEVEAGNIAVQYKKTVKRQAPVATVIVDKDMDNQIVLDANFEEDWGDCLYLQNLLTGGEKKKHTLDITITQADEKSNLDFYLVSIIISDR</sequence>
<evidence type="ECO:0000259" key="1">
    <source>
        <dbReference type="Pfam" id="PF13472"/>
    </source>
</evidence>
<dbReference type="Gene3D" id="3.40.50.1110">
    <property type="entry name" value="SGNH hydrolase"/>
    <property type="match status" value="1"/>
</dbReference>
<feature type="domain" description="SGNH hydrolase-type esterase" evidence="1">
    <location>
        <begin position="38"/>
        <end position="201"/>
    </location>
</feature>
<organism evidence="2 3">
    <name type="scientific">Anaerocolumna jejuensis DSM 15929</name>
    <dbReference type="NCBI Taxonomy" id="1121322"/>
    <lineage>
        <taxon>Bacteria</taxon>
        <taxon>Bacillati</taxon>
        <taxon>Bacillota</taxon>
        <taxon>Clostridia</taxon>
        <taxon>Lachnospirales</taxon>
        <taxon>Lachnospiraceae</taxon>
        <taxon>Anaerocolumna</taxon>
    </lineage>
</organism>
<dbReference type="Pfam" id="PF13472">
    <property type="entry name" value="Lipase_GDSL_2"/>
    <property type="match status" value="1"/>
</dbReference>
<proteinExistence type="predicted"/>
<reference evidence="2 3" key="1">
    <citation type="submission" date="2016-11" db="EMBL/GenBank/DDBJ databases">
        <authorList>
            <person name="Jaros S."/>
            <person name="Januszkiewicz K."/>
            <person name="Wedrychowicz H."/>
        </authorList>
    </citation>
    <scope>NUCLEOTIDE SEQUENCE [LARGE SCALE GENOMIC DNA]</scope>
    <source>
        <strain evidence="2 3">DSM 15929</strain>
    </source>
</reference>
<dbReference type="Proteomes" id="UP000184386">
    <property type="component" value="Unassembled WGS sequence"/>
</dbReference>
<name>A0A1M6XI82_9FIRM</name>
<accession>A0A1M6XI82</accession>
<protein>
    <submittedName>
        <fullName evidence="2">Lysophospholipase L1</fullName>
    </submittedName>
</protein>
<dbReference type="CDD" id="cd00229">
    <property type="entry name" value="SGNH_hydrolase"/>
    <property type="match status" value="1"/>
</dbReference>
<dbReference type="PANTHER" id="PTHR34407:SF1">
    <property type="entry name" value="SGNH HYDROLASE-TYPE ESTERASE DOMAIN-CONTAINING PROTEIN"/>
    <property type="match status" value="1"/>
</dbReference>
<gene>
    <name evidence="2" type="ORF">SAMN02745136_03977</name>
</gene>
<evidence type="ECO:0000313" key="3">
    <source>
        <dbReference type="Proteomes" id="UP000184386"/>
    </source>
</evidence>
<dbReference type="STRING" id="1121322.SAMN02745136_03977"/>
<dbReference type="RefSeq" id="WP_242962554.1">
    <property type="nucleotide sequence ID" value="NZ_FRAC01000022.1"/>
</dbReference>
<dbReference type="InterPro" id="IPR013830">
    <property type="entry name" value="SGNH_hydro"/>
</dbReference>
<dbReference type="SUPFAM" id="SSF52266">
    <property type="entry name" value="SGNH hydrolase"/>
    <property type="match status" value="1"/>
</dbReference>
<dbReference type="EMBL" id="FRAC01000022">
    <property type="protein sequence ID" value="SHL05626.1"/>
    <property type="molecule type" value="Genomic_DNA"/>
</dbReference>
<evidence type="ECO:0000313" key="2">
    <source>
        <dbReference type="EMBL" id="SHL05626.1"/>
    </source>
</evidence>
<dbReference type="PANTHER" id="PTHR34407">
    <property type="entry name" value="EXPRESSED PROTEIN"/>
    <property type="match status" value="1"/>
</dbReference>
<dbReference type="AlphaFoldDB" id="A0A1M6XI82"/>
<keyword evidence="3" id="KW-1185">Reference proteome</keyword>